<reference evidence="1" key="1">
    <citation type="submission" date="2018-02" db="EMBL/GenBank/DDBJ databases">
        <title>Rhizophora mucronata_Transcriptome.</title>
        <authorList>
            <person name="Meera S.P."/>
            <person name="Sreeshan A."/>
            <person name="Augustine A."/>
        </authorList>
    </citation>
    <scope>NUCLEOTIDE SEQUENCE</scope>
    <source>
        <tissue evidence="1">Leaf</tissue>
    </source>
</reference>
<protein>
    <submittedName>
        <fullName evidence="1">Katanin p60 ATPase-containing subunit A-like 2 isoform X2</fullName>
    </submittedName>
</protein>
<accession>A0A2P2L313</accession>
<evidence type="ECO:0000313" key="1">
    <source>
        <dbReference type="EMBL" id="MBX12360.1"/>
    </source>
</evidence>
<dbReference type="AlphaFoldDB" id="A0A2P2L313"/>
<sequence>MSPLSLAGLFSLGERRFRNRKTAKPLLINQCPAGTLLRPQYPMEMVTSRMPLIWPFTSSTGTRVGSQRTRMELCQMNSINSRRGLCFLPLILLKHVL</sequence>
<proteinExistence type="predicted"/>
<dbReference type="EMBL" id="GGEC01031876">
    <property type="protein sequence ID" value="MBX12360.1"/>
    <property type="molecule type" value="Transcribed_RNA"/>
</dbReference>
<organism evidence="1">
    <name type="scientific">Rhizophora mucronata</name>
    <name type="common">Asiatic mangrove</name>
    <dbReference type="NCBI Taxonomy" id="61149"/>
    <lineage>
        <taxon>Eukaryota</taxon>
        <taxon>Viridiplantae</taxon>
        <taxon>Streptophyta</taxon>
        <taxon>Embryophyta</taxon>
        <taxon>Tracheophyta</taxon>
        <taxon>Spermatophyta</taxon>
        <taxon>Magnoliopsida</taxon>
        <taxon>eudicotyledons</taxon>
        <taxon>Gunneridae</taxon>
        <taxon>Pentapetalae</taxon>
        <taxon>rosids</taxon>
        <taxon>fabids</taxon>
        <taxon>Malpighiales</taxon>
        <taxon>Rhizophoraceae</taxon>
        <taxon>Rhizophora</taxon>
    </lineage>
</organism>
<name>A0A2P2L313_RHIMU</name>